<dbReference type="GeneID" id="110798392"/>
<dbReference type="AlphaFoldDB" id="A0A9R0K6H3"/>
<dbReference type="PANTHER" id="PTHR33670">
    <property type="entry name" value="SPLICING FACTOR, PROLINE- AND GLUTAMINE-RICH-LIKE"/>
    <property type="match status" value="1"/>
</dbReference>
<gene>
    <name evidence="3" type="primary">LOC110798392</name>
</gene>
<feature type="region of interest" description="Disordered" evidence="1">
    <location>
        <begin position="1"/>
        <end position="101"/>
    </location>
</feature>
<name>A0A9R0K6H3_SPIOL</name>
<protein>
    <submittedName>
        <fullName evidence="3">Anther-specific proline-rich protein APG</fullName>
    </submittedName>
</protein>
<dbReference type="PANTHER" id="PTHR33670:SF17">
    <property type="entry name" value="ANTHER-SPECIFIC PROLINE-RICH PROTEIN APG"/>
    <property type="match status" value="1"/>
</dbReference>
<evidence type="ECO:0000313" key="2">
    <source>
        <dbReference type="Proteomes" id="UP000813463"/>
    </source>
</evidence>
<keyword evidence="2" id="KW-1185">Reference proteome</keyword>
<dbReference type="RefSeq" id="XP_021859260.2">
    <property type="nucleotide sequence ID" value="XM_022003568.2"/>
</dbReference>
<dbReference type="Pfam" id="PF15365">
    <property type="entry name" value="PNRC"/>
    <property type="match status" value="1"/>
</dbReference>
<dbReference type="Proteomes" id="UP000813463">
    <property type="component" value="Chromosome 1"/>
</dbReference>
<reference evidence="2" key="1">
    <citation type="journal article" date="2021" name="Nat. Commun.">
        <title>Genomic analyses provide insights into spinach domestication and the genetic basis of agronomic traits.</title>
        <authorList>
            <person name="Cai X."/>
            <person name="Sun X."/>
            <person name="Xu C."/>
            <person name="Sun H."/>
            <person name="Wang X."/>
            <person name="Ge C."/>
            <person name="Zhang Z."/>
            <person name="Wang Q."/>
            <person name="Fei Z."/>
            <person name="Jiao C."/>
            <person name="Wang Q."/>
        </authorList>
    </citation>
    <scope>NUCLEOTIDE SEQUENCE [LARGE SCALE GENOMIC DNA]</scope>
    <source>
        <strain evidence="2">cv. Varoflay</strain>
    </source>
</reference>
<evidence type="ECO:0000313" key="3">
    <source>
        <dbReference type="RefSeq" id="XP_021859260.2"/>
    </source>
</evidence>
<evidence type="ECO:0000256" key="1">
    <source>
        <dbReference type="SAM" id="MobiDB-lite"/>
    </source>
</evidence>
<accession>A0A9R0K6H3</accession>
<organism evidence="2 3">
    <name type="scientific">Spinacia oleracea</name>
    <name type="common">Spinach</name>
    <dbReference type="NCBI Taxonomy" id="3562"/>
    <lineage>
        <taxon>Eukaryota</taxon>
        <taxon>Viridiplantae</taxon>
        <taxon>Streptophyta</taxon>
        <taxon>Embryophyta</taxon>
        <taxon>Tracheophyta</taxon>
        <taxon>Spermatophyta</taxon>
        <taxon>Magnoliopsida</taxon>
        <taxon>eudicotyledons</taxon>
        <taxon>Gunneridae</taxon>
        <taxon>Pentapetalae</taxon>
        <taxon>Caryophyllales</taxon>
        <taxon>Chenopodiaceae</taxon>
        <taxon>Chenopodioideae</taxon>
        <taxon>Anserineae</taxon>
        <taxon>Spinacia</taxon>
    </lineage>
</organism>
<proteinExistence type="predicted"/>
<reference evidence="3" key="2">
    <citation type="submission" date="2025-08" db="UniProtKB">
        <authorList>
            <consortium name="RefSeq"/>
        </authorList>
    </citation>
    <scope>IDENTIFICATION</scope>
    <source>
        <tissue evidence="3">Leaf</tissue>
    </source>
</reference>
<feature type="compositionally biased region" description="Basic residues" evidence="1">
    <location>
        <begin position="12"/>
        <end position="21"/>
    </location>
</feature>
<sequence>MAVAILQPHDCLKKHHPHRRQLFSSVNKPQPNPNPTRSNRRRRNSPPPPSNGPVRAVTQQLRPKSPPVSGQIRILKRGEEISLPSPPPSKKPEPELHSFPGPIINGFYAGSAFVTSPPPSELPLPAFFTKRSSGKFHNNEIAACELRRVLKLEAF</sequence>
<dbReference type="KEGG" id="soe:110798392"/>
<dbReference type="GO" id="GO:0016071">
    <property type="term" value="P:mRNA metabolic process"/>
    <property type="evidence" value="ECO:0007669"/>
    <property type="project" value="UniProtKB-ARBA"/>
</dbReference>
<dbReference type="InterPro" id="IPR028322">
    <property type="entry name" value="PNRC-like_rgn"/>
</dbReference>